<name>A0A1I5E3M5_9CLOT</name>
<dbReference type="GO" id="GO:0005524">
    <property type="term" value="F:ATP binding"/>
    <property type="evidence" value="ECO:0007669"/>
    <property type="project" value="UniProtKB-KW"/>
</dbReference>
<dbReference type="GO" id="GO:0016887">
    <property type="term" value="F:ATP hydrolysis activity"/>
    <property type="evidence" value="ECO:0007669"/>
    <property type="project" value="InterPro"/>
</dbReference>
<sequence>MLNAVKLSKIYEGGKHPVHALVEVDLSVEEGEFVAVMGPSGSGKSTLLHLLGGLDSPSSGAILLEGKVVSSLSDKEATLLRRRNIGFVFQFYNLLPTLSAEENILLPLLIDGKKPKGHEKEMEDLMEKVGILDRRSHRPSELSGGEQQRVSLARALITKPKILLADEPTGNLDSKTGSQVMELLALLSEEMKQTIIMVTHDPKAASYADRLVYLVDGKIRTELHFEKDLPVPEKMKRILRNLEKEE</sequence>
<proteinExistence type="predicted"/>
<accession>A0A1I5E3M5</accession>
<dbReference type="PROSITE" id="PS00211">
    <property type="entry name" value="ABC_TRANSPORTER_1"/>
    <property type="match status" value="1"/>
</dbReference>
<dbReference type="InterPro" id="IPR017911">
    <property type="entry name" value="MacB-like_ATP-bd"/>
</dbReference>
<evidence type="ECO:0000259" key="4">
    <source>
        <dbReference type="PROSITE" id="PS50893"/>
    </source>
</evidence>
<dbReference type="CDD" id="cd03255">
    <property type="entry name" value="ABC_MJ0796_LolCDE_FtsE"/>
    <property type="match status" value="1"/>
</dbReference>
<reference evidence="5 6" key="1">
    <citation type="submission" date="2016-10" db="EMBL/GenBank/DDBJ databases">
        <authorList>
            <person name="de Groot N.N."/>
        </authorList>
    </citation>
    <scope>NUCLEOTIDE SEQUENCE [LARGE SCALE GENOMIC DNA]</scope>
    <source>
        <strain evidence="5 6">ML2</strain>
    </source>
</reference>
<dbReference type="OrthoDB" id="9802264at2"/>
<dbReference type="AlphaFoldDB" id="A0A1I5E3M5"/>
<dbReference type="SMART" id="SM00382">
    <property type="entry name" value="AAA"/>
    <property type="match status" value="1"/>
</dbReference>
<dbReference type="PANTHER" id="PTHR24220:SF86">
    <property type="entry name" value="ABC TRANSPORTER ABCH.1"/>
    <property type="match status" value="1"/>
</dbReference>
<dbReference type="InterPro" id="IPR027417">
    <property type="entry name" value="P-loop_NTPase"/>
</dbReference>
<evidence type="ECO:0000256" key="1">
    <source>
        <dbReference type="ARBA" id="ARBA00022448"/>
    </source>
</evidence>
<dbReference type="GO" id="GO:0005886">
    <property type="term" value="C:plasma membrane"/>
    <property type="evidence" value="ECO:0007669"/>
    <property type="project" value="TreeGrafter"/>
</dbReference>
<feature type="domain" description="ABC transporter" evidence="4">
    <location>
        <begin position="5"/>
        <end position="241"/>
    </location>
</feature>
<dbReference type="EMBL" id="FOVK01000013">
    <property type="protein sequence ID" value="SFO06115.1"/>
    <property type="molecule type" value="Genomic_DNA"/>
</dbReference>
<dbReference type="InterPro" id="IPR015854">
    <property type="entry name" value="ABC_transpr_LolD-like"/>
</dbReference>
<dbReference type="GO" id="GO:0022857">
    <property type="term" value="F:transmembrane transporter activity"/>
    <property type="evidence" value="ECO:0007669"/>
    <property type="project" value="UniProtKB-ARBA"/>
</dbReference>
<dbReference type="FunFam" id="3.40.50.300:FF:000032">
    <property type="entry name" value="Export ABC transporter ATP-binding protein"/>
    <property type="match status" value="1"/>
</dbReference>
<dbReference type="RefSeq" id="WP_074912758.1">
    <property type="nucleotide sequence ID" value="NZ_FOVK01000013.1"/>
</dbReference>
<dbReference type="GO" id="GO:0098796">
    <property type="term" value="C:membrane protein complex"/>
    <property type="evidence" value="ECO:0007669"/>
    <property type="project" value="UniProtKB-ARBA"/>
</dbReference>
<dbReference type="PROSITE" id="PS50893">
    <property type="entry name" value="ABC_TRANSPORTER_2"/>
    <property type="match status" value="1"/>
</dbReference>
<protein>
    <submittedName>
        <fullName evidence="5">Putative ABC transport system ATP-binding protein</fullName>
    </submittedName>
</protein>
<dbReference type="InterPro" id="IPR003593">
    <property type="entry name" value="AAA+_ATPase"/>
</dbReference>
<evidence type="ECO:0000256" key="2">
    <source>
        <dbReference type="ARBA" id="ARBA00022741"/>
    </source>
</evidence>
<evidence type="ECO:0000313" key="5">
    <source>
        <dbReference type="EMBL" id="SFO06115.1"/>
    </source>
</evidence>
<dbReference type="SUPFAM" id="SSF52540">
    <property type="entry name" value="P-loop containing nucleoside triphosphate hydrolases"/>
    <property type="match status" value="1"/>
</dbReference>
<dbReference type="Pfam" id="PF00005">
    <property type="entry name" value="ABC_tran"/>
    <property type="match status" value="1"/>
</dbReference>
<dbReference type="InterPro" id="IPR003439">
    <property type="entry name" value="ABC_transporter-like_ATP-bd"/>
</dbReference>
<evidence type="ECO:0000313" key="6">
    <source>
        <dbReference type="Proteomes" id="UP000181899"/>
    </source>
</evidence>
<keyword evidence="6" id="KW-1185">Reference proteome</keyword>
<keyword evidence="2" id="KW-0547">Nucleotide-binding</keyword>
<keyword evidence="1" id="KW-0813">Transport</keyword>
<dbReference type="InterPro" id="IPR017871">
    <property type="entry name" value="ABC_transporter-like_CS"/>
</dbReference>
<keyword evidence="3 5" id="KW-0067">ATP-binding</keyword>
<dbReference type="PANTHER" id="PTHR24220">
    <property type="entry name" value="IMPORT ATP-BINDING PROTEIN"/>
    <property type="match status" value="1"/>
</dbReference>
<dbReference type="Gene3D" id="3.40.50.300">
    <property type="entry name" value="P-loop containing nucleotide triphosphate hydrolases"/>
    <property type="match status" value="1"/>
</dbReference>
<organism evidence="5 6">
    <name type="scientific">Proteiniclasticum ruminis</name>
    <dbReference type="NCBI Taxonomy" id="398199"/>
    <lineage>
        <taxon>Bacteria</taxon>
        <taxon>Bacillati</taxon>
        <taxon>Bacillota</taxon>
        <taxon>Clostridia</taxon>
        <taxon>Eubacteriales</taxon>
        <taxon>Clostridiaceae</taxon>
        <taxon>Proteiniclasticum</taxon>
    </lineage>
</organism>
<evidence type="ECO:0000256" key="3">
    <source>
        <dbReference type="ARBA" id="ARBA00022840"/>
    </source>
</evidence>
<dbReference type="Proteomes" id="UP000181899">
    <property type="component" value="Unassembled WGS sequence"/>
</dbReference>
<gene>
    <name evidence="5" type="ORF">SAMN04488695_11336</name>
</gene>